<evidence type="ECO:0000313" key="4">
    <source>
        <dbReference type="Proteomes" id="UP001162131"/>
    </source>
</evidence>
<evidence type="ECO:0000256" key="1">
    <source>
        <dbReference type="SAM" id="Coils"/>
    </source>
</evidence>
<dbReference type="EMBL" id="CAJZBQ010000012">
    <property type="protein sequence ID" value="CAG9314766.1"/>
    <property type="molecule type" value="Genomic_DNA"/>
</dbReference>
<protein>
    <submittedName>
        <fullName evidence="3">Uncharacterized protein</fullName>
    </submittedName>
</protein>
<reference evidence="3" key="1">
    <citation type="submission" date="2021-09" db="EMBL/GenBank/DDBJ databases">
        <authorList>
            <consortium name="AG Swart"/>
            <person name="Singh M."/>
            <person name="Singh A."/>
            <person name="Seah K."/>
            <person name="Emmerich C."/>
        </authorList>
    </citation>
    <scope>NUCLEOTIDE SEQUENCE</scope>
    <source>
        <strain evidence="3">ATCC30299</strain>
    </source>
</reference>
<comment type="caution">
    <text evidence="3">The sequence shown here is derived from an EMBL/GenBank/DDBJ whole genome shotgun (WGS) entry which is preliminary data.</text>
</comment>
<name>A0AAU9ILY0_9CILI</name>
<organism evidence="3 4">
    <name type="scientific">Blepharisma stoltei</name>
    <dbReference type="NCBI Taxonomy" id="1481888"/>
    <lineage>
        <taxon>Eukaryota</taxon>
        <taxon>Sar</taxon>
        <taxon>Alveolata</taxon>
        <taxon>Ciliophora</taxon>
        <taxon>Postciliodesmatophora</taxon>
        <taxon>Heterotrichea</taxon>
        <taxon>Heterotrichida</taxon>
        <taxon>Blepharismidae</taxon>
        <taxon>Blepharisma</taxon>
    </lineage>
</organism>
<proteinExistence type="predicted"/>
<dbReference type="AlphaFoldDB" id="A0AAU9ILY0"/>
<gene>
    <name evidence="3" type="ORF">BSTOLATCC_MIC11761</name>
</gene>
<feature type="coiled-coil region" evidence="1">
    <location>
        <begin position="147"/>
        <end position="178"/>
    </location>
</feature>
<dbReference type="Proteomes" id="UP001162131">
    <property type="component" value="Unassembled WGS sequence"/>
</dbReference>
<keyword evidence="4" id="KW-1185">Reference proteome</keyword>
<sequence>MLHKTPTENSINTTCSTPLGKPPSMFFERSPNKHHTTIPACSSTQNYFSPKNLTPRSSWEHHSEAKDHISAILPQDQMNFLSFKNEKLKIEVERDHFKQLSHNFEQKLSAATDEISQLKSELDYKDEMLKRLSKLVEEREQKFKDLFAKESQEYEEIMKEKEKTIKELRHEIEKYKKIEMKRKQAIKIENENLDIKINKIGKFSDNESKKDESILLEFSEDIDLFISNNPHKAKFDVKNHPEIVSIIEQIGDLKNIMTSVIKGEKISMELLIESDKIVEKRNLKKKSAGEALNDLCEIRTILSDICAEDCGSKCRVQ</sequence>
<evidence type="ECO:0000256" key="2">
    <source>
        <dbReference type="SAM" id="MobiDB-lite"/>
    </source>
</evidence>
<keyword evidence="1" id="KW-0175">Coiled coil</keyword>
<feature type="compositionally biased region" description="Polar residues" evidence="2">
    <location>
        <begin position="7"/>
        <end position="17"/>
    </location>
</feature>
<accession>A0AAU9ILY0</accession>
<evidence type="ECO:0000313" key="3">
    <source>
        <dbReference type="EMBL" id="CAG9314766.1"/>
    </source>
</evidence>
<feature type="region of interest" description="Disordered" evidence="2">
    <location>
        <begin position="1"/>
        <end position="47"/>
    </location>
</feature>